<accession>A0A409WMD5</accession>
<proteinExistence type="predicted"/>
<comment type="caution">
    <text evidence="2">The sequence shown here is derived from an EMBL/GenBank/DDBJ whole genome shotgun (WGS) entry which is preliminary data.</text>
</comment>
<keyword evidence="3" id="KW-1185">Reference proteome</keyword>
<dbReference type="InParanoid" id="A0A409WMD5"/>
<dbReference type="AlphaFoldDB" id="A0A409WMD5"/>
<feature type="region of interest" description="Disordered" evidence="1">
    <location>
        <begin position="183"/>
        <end position="202"/>
    </location>
</feature>
<name>A0A409WMD5_PSICY</name>
<evidence type="ECO:0000313" key="3">
    <source>
        <dbReference type="Proteomes" id="UP000283269"/>
    </source>
</evidence>
<sequence length="290" mass="32616">MDASHWRAFKLSDEYPKGYLLPEWIPDFFIELSGRKVVWDEVKKQRYLGESVPPETDSSGNSIRRLHKIDPTNNAVQVNGPFPNSALPSFIGQEASIGCDSPQYHGTTAQQHGSSAQQMEFENAHQQPGNVPQQLGRVHQQLGNIPQQLVNPYQFGNAPRPFESIPAQQSVYHSQRLVNPQQFDNAPRPFENTAQRRGDTTHQARRARYSQPQSPPIYFNANVHPIHQNQHQFYTRQQANGRNAQSLIPTLGEDGVIRIGAGLSNFTITGGNFSTVGGQTHYSEGEIRFY</sequence>
<gene>
    <name evidence="2" type="ORF">CVT25_003310</name>
</gene>
<dbReference type="EMBL" id="NHYD01003366">
    <property type="protein sequence ID" value="PPQ79743.1"/>
    <property type="molecule type" value="Genomic_DNA"/>
</dbReference>
<evidence type="ECO:0000313" key="2">
    <source>
        <dbReference type="EMBL" id="PPQ79743.1"/>
    </source>
</evidence>
<reference evidence="2 3" key="1">
    <citation type="journal article" date="2018" name="Evol. Lett.">
        <title>Horizontal gene cluster transfer increased hallucinogenic mushroom diversity.</title>
        <authorList>
            <person name="Reynolds H.T."/>
            <person name="Vijayakumar V."/>
            <person name="Gluck-Thaler E."/>
            <person name="Korotkin H.B."/>
            <person name="Matheny P.B."/>
            <person name="Slot J.C."/>
        </authorList>
    </citation>
    <scope>NUCLEOTIDE SEQUENCE [LARGE SCALE GENOMIC DNA]</scope>
    <source>
        <strain evidence="2 3">2631</strain>
    </source>
</reference>
<dbReference type="Proteomes" id="UP000283269">
    <property type="component" value="Unassembled WGS sequence"/>
</dbReference>
<evidence type="ECO:0000256" key="1">
    <source>
        <dbReference type="SAM" id="MobiDB-lite"/>
    </source>
</evidence>
<organism evidence="2 3">
    <name type="scientific">Psilocybe cyanescens</name>
    <dbReference type="NCBI Taxonomy" id="93625"/>
    <lineage>
        <taxon>Eukaryota</taxon>
        <taxon>Fungi</taxon>
        <taxon>Dikarya</taxon>
        <taxon>Basidiomycota</taxon>
        <taxon>Agaricomycotina</taxon>
        <taxon>Agaricomycetes</taxon>
        <taxon>Agaricomycetidae</taxon>
        <taxon>Agaricales</taxon>
        <taxon>Agaricineae</taxon>
        <taxon>Strophariaceae</taxon>
        <taxon>Psilocybe</taxon>
    </lineage>
</organism>
<protein>
    <submittedName>
        <fullName evidence="2">Uncharacterized protein</fullName>
    </submittedName>
</protein>